<keyword evidence="3" id="KW-1185">Reference proteome</keyword>
<evidence type="ECO:0000256" key="1">
    <source>
        <dbReference type="SAM" id="MobiDB-lite"/>
    </source>
</evidence>
<evidence type="ECO:0000313" key="3">
    <source>
        <dbReference type="Proteomes" id="UP000824998"/>
    </source>
</evidence>
<name>A0A9P7Y765_9HELO</name>
<dbReference type="AlphaFoldDB" id="A0A9P7Y765"/>
<accession>A0A9P7Y765</accession>
<dbReference type="Proteomes" id="UP000824998">
    <property type="component" value="Unassembled WGS sequence"/>
</dbReference>
<dbReference type="EMBL" id="MU252460">
    <property type="protein sequence ID" value="KAG9227942.1"/>
    <property type="molecule type" value="Genomic_DNA"/>
</dbReference>
<sequence>MVYSLTFSKAPGRLPSEDEGNHLNQTPFTMPGGTVGRYSSEEVATNDSAQNPIVFMTSSSAYSSSGVQDKTTPYGQVQELDTPFSSIMLSLPRPRAQLDTFENGRRGTSREVTTSNNAGKQTSDAPLLRNMAIPESEMLPVPNISLIVEATVSAIKQQPFGSWPFDVFLNHVTNGRAHLLTRLQASYLVAIQSEEGSERGCLGEDLEYL</sequence>
<comment type="caution">
    <text evidence="2">The sequence shown here is derived from an EMBL/GenBank/DDBJ whole genome shotgun (WGS) entry which is preliminary data.</text>
</comment>
<evidence type="ECO:0000313" key="2">
    <source>
        <dbReference type="EMBL" id="KAG9227942.1"/>
    </source>
</evidence>
<gene>
    <name evidence="2" type="ORF">BJ875DRAFT_479012</name>
</gene>
<organism evidence="2 3">
    <name type="scientific">Amylocarpus encephaloides</name>
    <dbReference type="NCBI Taxonomy" id="45428"/>
    <lineage>
        <taxon>Eukaryota</taxon>
        <taxon>Fungi</taxon>
        <taxon>Dikarya</taxon>
        <taxon>Ascomycota</taxon>
        <taxon>Pezizomycotina</taxon>
        <taxon>Leotiomycetes</taxon>
        <taxon>Helotiales</taxon>
        <taxon>Helotiales incertae sedis</taxon>
        <taxon>Amylocarpus</taxon>
    </lineage>
</organism>
<protein>
    <submittedName>
        <fullName evidence="2">Uncharacterized protein</fullName>
    </submittedName>
</protein>
<feature type="region of interest" description="Disordered" evidence="1">
    <location>
        <begin position="1"/>
        <end position="30"/>
    </location>
</feature>
<feature type="compositionally biased region" description="Polar residues" evidence="1">
    <location>
        <begin position="110"/>
        <end position="124"/>
    </location>
</feature>
<feature type="region of interest" description="Disordered" evidence="1">
    <location>
        <begin position="101"/>
        <end position="124"/>
    </location>
</feature>
<reference evidence="2" key="1">
    <citation type="journal article" date="2021" name="IMA Fungus">
        <title>Genomic characterization of three marine fungi, including Emericellopsis atlantica sp. nov. with signatures of a generalist lifestyle and marine biomass degradation.</title>
        <authorList>
            <person name="Hagestad O.C."/>
            <person name="Hou L."/>
            <person name="Andersen J.H."/>
            <person name="Hansen E.H."/>
            <person name="Altermark B."/>
            <person name="Li C."/>
            <person name="Kuhnert E."/>
            <person name="Cox R.J."/>
            <person name="Crous P.W."/>
            <person name="Spatafora J.W."/>
            <person name="Lail K."/>
            <person name="Amirebrahimi M."/>
            <person name="Lipzen A."/>
            <person name="Pangilinan J."/>
            <person name="Andreopoulos W."/>
            <person name="Hayes R.D."/>
            <person name="Ng V."/>
            <person name="Grigoriev I.V."/>
            <person name="Jackson S.A."/>
            <person name="Sutton T.D.S."/>
            <person name="Dobson A.D.W."/>
            <person name="Rama T."/>
        </authorList>
    </citation>
    <scope>NUCLEOTIDE SEQUENCE</scope>
    <source>
        <strain evidence="2">TRa018bII</strain>
    </source>
</reference>
<proteinExistence type="predicted"/>